<keyword evidence="2" id="KW-0732">Signal</keyword>
<dbReference type="RefSeq" id="WP_187785133.1">
    <property type="nucleotide sequence ID" value="NZ_JACTVA010000024.1"/>
</dbReference>
<dbReference type="CDD" id="cd13578">
    <property type="entry name" value="PBP2_Bug27"/>
    <property type="match status" value="1"/>
</dbReference>
<feature type="signal peptide" evidence="2">
    <location>
        <begin position="1"/>
        <end position="22"/>
    </location>
</feature>
<dbReference type="Proteomes" id="UP000626026">
    <property type="component" value="Unassembled WGS sequence"/>
</dbReference>
<sequence>MKRRHLLAGGALLALPGLPVRAAGPWPNQTLRLVVPFPPGAANDTLGRAIADQLTTRLGQTVVVENRAGAGGAVGSEAVARSAPDGYTLLLGHIGTLAVNPAIYPSLPYNVQKDFAPVAMIALVPNVLVVNPRLPFQDIQGLVTHVRANPGQLRYCSAGNGSAGHIVMLAFLNALKLEMEHVPYRGLGPALNDLVAGRVDVTLGGAPTVMPLVKQGLLKALAVSSAERVGSLPDVPTVAETVSPGFNVVPWYGIAAPANTPAAVILRLNTEINASLNTPAVRERLEQEGAVPAPMSPDQFATLIGSELQRWARLIREAGVTAN</sequence>
<evidence type="ECO:0000313" key="3">
    <source>
        <dbReference type="EMBL" id="MBC9207969.1"/>
    </source>
</evidence>
<dbReference type="InterPro" id="IPR005064">
    <property type="entry name" value="BUG"/>
</dbReference>
<dbReference type="Gene3D" id="3.40.190.150">
    <property type="entry name" value="Bordetella uptake gene, domain 1"/>
    <property type="match status" value="1"/>
</dbReference>
<dbReference type="PANTHER" id="PTHR42928:SF5">
    <property type="entry name" value="BLR1237 PROTEIN"/>
    <property type="match status" value="1"/>
</dbReference>
<reference evidence="3 4" key="1">
    <citation type="journal article" date="2013" name="Int. J. Syst. Evol. Microbiol.">
        <title>Roseomonas aerophila sp. nov., isolated from air.</title>
        <authorList>
            <person name="Kim S.J."/>
            <person name="Weon H.Y."/>
            <person name="Ahn J.H."/>
            <person name="Hong S.B."/>
            <person name="Seok S.J."/>
            <person name="Whang K.S."/>
            <person name="Kwon S.W."/>
        </authorList>
    </citation>
    <scope>NUCLEOTIDE SEQUENCE [LARGE SCALE GENOMIC DNA]</scope>
    <source>
        <strain evidence="3 4">NBRC 108923</strain>
    </source>
</reference>
<keyword evidence="4" id="KW-1185">Reference proteome</keyword>
<comment type="caution">
    <text evidence="3">The sequence shown here is derived from an EMBL/GenBank/DDBJ whole genome shotgun (WGS) entry which is preliminary data.</text>
</comment>
<gene>
    <name evidence="3" type="ORF">IBL26_14080</name>
</gene>
<proteinExistence type="inferred from homology"/>
<dbReference type="Pfam" id="PF03401">
    <property type="entry name" value="TctC"/>
    <property type="match status" value="1"/>
</dbReference>
<dbReference type="SUPFAM" id="SSF53850">
    <property type="entry name" value="Periplasmic binding protein-like II"/>
    <property type="match status" value="1"/>
</dbReference>
<dbReference type="PANTHER" id="PTHR42928">
    <property type="entry name" value="TRICARBOXYLATE-BINDING PROTEIN"/>
    <property type="match status" value="1"/>
</dbReference>
<dbReference type="Gene3D" id="3.40.190.10">
    <property type="entry name" value="Periplasmic binding protein-like II"/>
    <property type="match status" value="1"/>
</dbReference>
<name>A0ABR7RNV1_9PROT</name>
<accession>A0ABR7RNV1</accession>
<organism evidence="3 4">
    <name type="scientific">Teichococcus aerophilus</name>
    <dbReference type="NCBI Taxonomy" id="1224513"/>
    <lineage>
        <taxon>Bacteria</taxon>
        <taxon>Pseudomonadati</taxon>
        <taxon>Pseudomonadota</taxon>
        <taxon>Alphaproteobacteria</taxon>
        <taxon>Acetobacterales</taxon>
        <taxon>Roseomonadaceae</taxon>
        <taxon>Roseomonas</taxon>
    </lineage>
</organism>
<dbReference type="PIRSF" id="PIRSF017082">
    <property type="entry name" value="YflP"/>
    <property type="match status" value="1"/>
</dbReference>
<dbReference type="InterPro" id="IPR042100">
    <property type="entry name" value="Bug_dom1"/>
</dbReference>
<evidence type="ECO:0000256" key="2">
    <source>
        <dbReference type="SAM" id="SignalP"/>
    </source>
</evidence>
<feature type="chain" id="PRO_5046895679" evidence="2">
    <location>
        <begin position="23"/>
        <end position="323"/>
    </location>
</feature>
<comment type="similarity">
    <text evidence="1">Belongs to the UPF0065 (bug) family.</text>
</comment>
<evidence type="ECO:0000256" key="1">
    <source>
        <dbReference type="ARBA" id="ARBA00006987"/>
    </source>
</evidence>
<dbReference type="EMBL" id="JACTVA010000024">
    <property type="protein sequence ID" value="MBC9207969.1"/>
    <property type="molecule type" value="Genomic_DNA"/>
</dbReference>
<evidence type="ECO:0000313" key="4">
    <source>
        <dbReference type="Proteomes" id="UP000626026"/>
    </source>
</evidence>
<protein>
    <submittedName>
        <fullName evidence="3">Tripartite tricarboxylate transporter substrate binding protein</fullName>
    </submittedName>
</protein>